<dbReference type="GO" id="GO:0005886">
    <property type="term" value="C:plasma membrane"/>
    <property type="evidence" value="ECO:0007669"/>
    <property type="project" value="UniProtKB-SubCell"/>
</dbReference>
<organism evidence="12 13">
    <name type="scientific">Candidatus Viridilinea mediisalina</name>
    <dbReference type="NCBI Taxonomy" id="2024553"/>
    <lineage>
        <taxon>Bacteria</taxon>
        <taxon>Bacillati</taxon>
        <taxon>Chloroflexota</taxon>
        <taxon>Chloroflexia</taxon>
        <taxon>Chloroflexales</taxon>
        <taxon>Chloroflexineae</taxon>
        <taxon>Oscillochloridaceae</taxon>
        <taxon>Candidatus Viridilinea</taxon>
    </lineage>
</organism>
<dbReference type="HAMAP" id="MF_01464_B">
    <property type="entry name" value="SecF_B"/>
    <property type="match status" value="1"/>
</dbReference>
<accession>A0A2A6RHW9</accession>
<dbReference type="GO" id="GO:0006605">
    <property type="term" value="P:protein targeting"/>
    <property type="evidence" value="ECO:0007669"/>
    <property type="project" value="UniProtKB-UniRule"/>
</dbReference>
<evidence type="ECO:0000313" key="13">
    <source>
        <dbReference type="Proteomes" id="UP000220527"/>
    </source>
</evidence>
<dbReference type="InterPro" id="IPR022813">
    <property type="entry name" value="SecD/SecF_arch_bac"/>
</dbReference>
<dbReference type="GO" id="GO:0065002">
    <property type="term" value="P:intracellular protein transmembrane transport"/>
    <property type="evidence" value="ECO:0007669"/>
    <property type="project" value="UniProtKB-UniRule"/>
</dbReference>
<dbReference type="PRINTS" id="PR01755">
    <property type="entry name" value="SECFTRNLCASE"/>
</dbReference>
<feature type="transmembrane region" description="Helical" evidence="10">
    <location>
        <begin position="264"/>
        <end position="282"/>
    </location>
</feature>
<keyword evidence="9 10" id="KW-0472">Membrane</keyword>
<gene>
    <name evidence="10 12" type="primary">secF</name>
    <name evidence="12" type="ORF">CJ255_13800</name>
</gene>
<keyword evidence="7 10" id="KW-1133">Transmembrane helix</keyword>
<dbReference type="Proteomes" id="UP000220527">
    <property type="component" value="Unassembled WGS sequence"/>
</dbReference>
<comment type="function">
    <text evidence="10">Part of the Sec protein translocase complex. Interacts with the SecYEG preprotein conducting channel. SecDF uses the proton motive force (PMF) to complete protein translocation after the ATP-dependent function of SecA.</text>
</comment>
<keyword evidence="2 10" id="KW-0813">Transport</keyword>
<evidence type="ECO:0000313" key="12">
    <source>
        <dbReference type="EMBL" id="PDW02475.1"/>
    </source>
</evidence>
<dbReference type="InterPro" id="IPR005665">
    <property type="entry name" value="SecF_bac"/>
</dbReference>
<dbReference type="GO" id="GO:0015450">
    <property type="term" value="F:protein-transporting ATPase activity"/>
    <property type="evidence" value="ECO:0007669"/>
    <property type="project" value="InterPro"/>
</dbReference>
<evidence type="ECO:0000256" key="6">
    <source>
        <dbReference type="ARBA" id="ARBA00022927"/>
    </source>
</evidence>
<evidence type="ECO:0000256" key="3">
    <source>
        <dbReference type="ARBA" id="ARBA00022475"/>
    </source>
</evidence>
<evidence type="ECO:0000256" key="1">
    <source>
        <dbReference type="ARBA" id="ARBA00004651"/>
    </source>
</evidence>
<dbReference type="SUPFAM" id="SSF82866">
    <property type="entry name" value="Multidrug efflux transporter AcrB transmembrane domain"/>
    <property type="match status" value="1"/>
</dbReference>
<dbReference type="InterPro" id="IPR048634">
    <property type="entry name" value="SecD_SecF_C"/>
</dbReference>
<evidence type="ECO:0000259" key="11">
    <source>
        <dbReference type="Pfam" id="PF02355"/>
    </source>
</evidence>
<keyword evidence="13" id="KW-1185">Reference proteome</keyword>
<feature type="transmembrane region" description="Helical" evidence="10">
    <location>
        <begin position="148"/>
        <end position="169"/>
    </location>
</feature>
<dbReference type="RefSeq" id="WP_097644686.1">
    <property type="nucleotide sequence ID" value="NZ_NQWI01000066.1"/>
</dbReference>
<feature type="transmembrane region" description="Helical" evidence="10">
    <location>
        <begin position="288"/>
        <end position="314"/>
    </location>
</feature>
<dbReference type="Gene3D" id="1.20.1640.10">
    <property type="entry name" value="Multidrug efflux transporter AcrB transmembrane domain"/>
    <property type="match status" value="1"/>
</dbReference>
<dbReference type="AlphaFoldDB" id="A0A2A6RHW9"/>
<sequence>MLEQLVNRRYWWFRLSFLLIVPGLYFLLLHPLITTGRFELGLRASIDFSGGALWEVRFADKAPDEVTSAEVFQAFSSAGFENPIVQMSQIEVDGMLQADALVRTRALLPDALLQERQAVEAAVNEQIGPHTIERLESVGPTVSRESTINAFIAVIGALLAILLYLWWAFREAPHPFRYGMCAVISIVHDVLIVIGFAAIFSALNPRFEVDALFLTALLTTLSFSVHDTIVVFDRVRENLLDQQPGESFGDIVNHSLVQTLPRSINTQFTTLFTLTALILFGGETLRNFVIVLLIGLISGTYSSIFNAAQLLVVWEYREWRTWFGRGRGESGETPAPTAG</sequence>
<evidence type="ECO:0000256" key="7">
    <source>
        <dbReference type="ARBA" id="ARBA00022989"/>
    </source>
</evidence>
<reference evidence="13" key="1">
    <citation type="submission" date="2017-08" db="EMBL/GenBank/DDBJ databases">
        <authorList>
            <person name="Grouzdev D.S."/>
            <person name="Gaisin V.A."/>
            <person name="Rysina M.S."/>
            <person name="Gorlenko V.M."/>
        </authorList>
    </citation>
    <scope>NUCLEOTIDE SEQUENCE [LARGE SCALE GENOMIC DNA]</scope>
    <source>
        <strain evidence="13">Kir15-3F</strain>
    </source>
</reference>
<dbReference type="PANTHER" id="PTHR30081:SF8">
    <property type="entry name" value="PROTEIN TRANSLOCASE SUBUNIT SECF"/>
    <property type="match status" value="1"/>
</dbReference>
<feature type="transmembrane region" description="Helical" evidence="10">
    <location>
        <begin position="181"/>
        <end position="200"/>
    </location>
</feature>
<keyword evidence="8 10" id="KW-0811">Translocation</keyword>
<dbReference type="NCBIfam" id="TIGR00966">
    <property type="entry name" value="transloc_SecF"/>
    <property type="match status" value="1"/>
</dbReference>
<name>A0A2A6RHW9_9CHLR</name>
<evidence type="ECO:0000256" key="5">
    <source>
        <dbReference type="ARBA" id="ARBA00022692"/>
    </source>
</evidence>
<comment type="caution">
    <text evidence="12">The sequence shown here is derived from an EMBL/GenBank/DDBJ whole genome shotgun (WGS) entry which is preliminary data.</text>
</comment>
<comment type="similarity">
    <text evidence="10">Belongs to the SecD/SecF family. SecF subfamily.</text>
</comment>
<feature type="transmembrane region" description="Helical" evidence="10">
    <location>
        <begin position="12"/>
        <end position="33"/>
    </location>
</feature>
<protein>
    <recommendedName>
        <fullName evidence="10">Protein-export membrane protein SecF</fullName>
    </recommendedName>
</protein>
<evidence type="ECO:0000256" key="8">
    <source>
        <dbReference type="ARBA" id="ARBA00023010"/>
    </source>
</evidence>
<evidence type="ECO:0000256" key="10">
    <source>
        <dbReference type="HAMAP-Rule" id="MF_01464"/>
    </source>
</evidence>
<keyword evidence="6 10" id="KW-0653">Protein transport</keyword>
<evidence type="ECO:0000256" key="2">
    <source>
        <dbReference type="ARBA" id="ARBA00022448"/>
    </source>
</evidence>
<comment type="subunit">
    <text evidence="10">Forms a complex with SecD. Part of the essential Sec protein translocation apparatus which comprises SecA, SecYEG and auxiliary proteins SecDF. Other proteins may also be involved.</text>
</comment>
<dbReference type="GO" id="GO:0043952">
    <property type="term" value="P:protein transport by the Sec complex"/>
    <property type="evidence" value="ECO:0007669"/>
    <property type="project" value="UniProtKB-UniRule"/>
</dbReference>
<comment type="caution">
    <text evidence="10">Lacks conserved residue(s) required for the propagation of feature annotation.</text>
</comment>
<keyword evidence="3 10" id="KW-1003">Cell membrane</keyword>
<dbReference type="FunFam" id="1.20.1640.10:FF:000055">
    <property type="entry name" value="Protein-export membrane protein SecF"/>
    <property type="match status" value="1"/>
</dbReference>
<keyword evidence="4" id="KW-0997">Cell inner membrane</keyword>
<dbReference type="PANTHER" id="PTHR30081">
    <property type="entry name" value="PROTEIN-EXPORT MEMBRANE PROTEIN SEC"/>
    <property type="match status" value="1"/>
</dbReference>
<keyword evidence="5 10" id="KW-0812">Transmembrane</keyword>
<comment type="subcellular location">
    <subcellularLocation>
        <location evidence="1 10">Cell membrane</location>
        <topology evidence="1 10">Multi-pass membrane protein</topology>
    </subcellularLocation>
</comment>
<dbReference type="EMBL" id="NQWI01000066">
    <property type="protein sequence ID" value="PDW02475.1"/>
    <property type="molecule type" value="Genomic_DNA"/>
</dbReference>
<evidence type="ECO:0000256" key="4">
    <source>
        <dbReference type="ARBA" id="ARBA00022519"/>
    </source>
</evidence>
<feature type="domain" description="Protein export membrane protein SecD/SecF C-terminal" evidence="11">
    <location>
        <begin position="128"/>
        <end position="315"/>
    </location>
</feature>
<dbReference type="OrthoDB" id="9805019at2"/>
<proteinExistence type="inferred from homology"/>
<evidence type="ECO:0000256" key="9">
    <source>
        <dbReference type="ARBA" id="ARBA00023136"/>
    </source>
</evidence>
<dbReference type="InterPro" id="IPR022645">
    <property type="entry name" value="SecD/SecF_bac"/>
</dbReference>
<dbReference type="Pfam" id="PF02355">
    <property type="entry name" value="SecD_SecF_C"/>
    <property type="match status" value="1"/>
</dbReference>